<protein>
    <recommendedName>
        <fullName evidence="8">Permease IIC component</fullName>
    </recommendedName>
</protein>
<feature type="transmembrane region" description="Helical" evidence="9">
    <location>
        <begin position="32"/>
        <end position="51"/>
    </location>
</feature>
<evidence type="ECO:0000313" key="12">
    <source>
        <dbReference type="Proteomes" id="UP000287605"/>
    </source>
</evidence>
<dbReference type="GO" id="GO:0009401">
    <property type="term" value="P:phosphoenolpyruvate-dependent sugar phosphotransferase system"/>
    <property type="evidence" value="ECO:0007669"/>
    <property type="project" value="InterPro"/>
</dbReference>
<dbReference type="GO" id="GO:0008982">
    <property type="term" value="F:protein-N(PI)-phosphohistidine-sugar phosphotransferase activity"/>
    <property type="evidence" value="ECO:0007669"/>
    <property type="project" value="UniProtKB-UniRule"/>
</dbReference>
<dbReference type="PANTHER" id="PTHR33989:SF4">
    <property type="entry name" value="PTS SYSTEM N,N'-DIACETYLCHITOBIOSE-SPECIFIC EIIC COMPONENT"/>
    <property type="match status" value="1"/>
</dbReference>
<feature type="transmembrane region" description="Helical" evidence="9">
    <location>
        <begin position="346"/>
        <end position="370"/>
    </location>
</feature>
<sequence>MTKLTKVIETKLAPPLIRFSQMKYIQVIQRTGLGIMSLLIIGSVFLLLASFPSETYLNFLGDFRWTLAEASGVGTAFIALYTTITTSYALVEWYAKNRDEKMDVVQPMILAVASFLLVNPAETVSTVIEGAKEPGSFTGVPSAALGALGVFTAIIVGIVTVEMYRFFVRKKIVMKLPDGVPEMVSNAFTSLFPSFFVIVFWWLLRSVLHINISEIISSIFEPLVTVGDSSFAMIIVTLLNRILWSVGIHGSNIVSGVAGTFWTQMMTANQTAMQAGEVLPYTFTSVFMDNYIWSGLFPLAFMLTRSKLPRFKALGALALPATLFNIGEPLIFGLPIMMNPLMMIPFILSSLVLAISSAVFQAIGLIPVPVLNVPWITPAPIKAFLSTNGSWAAMLFVIAGWIISFLIYSPFVKALEKQELVLESEME</sequence>
<evidence type="ECO:0000256" key="6">
    <source>
        <dbReference type="ARBA" id="ARBA00022989"/>
    </source>
</evidence>
<feature type="transmembrane region" description="Helical" evidence="9">
    <location>
        <begin position="215"/>
        <end position="235"/>
    </location>
</feature>
<evidence type="ECO:0000256" key="7">
    <source>
        <dbReference type="ARBA" id="ARBA00023136"/>
    </source>
</evidence>
<reference evidence="11 12" key="1">
    <citation type="submission" date="2017-05" db="EMBL/GenBank/DDBJ databases">
        <title>Vagococcus spp. assemblies.</title>
        <authorList>
            <person name="Gulvik C.A."/>
        </authorList>
    </citation>
    <scope>NUCLEOTIDE SEQUENCE [LARGE SCALE GENOMIC DNA]</scope>
    <source>
        <strain evidence="11 12">CCUG 51432</strain>
    </source>
</reference>
<dbReference type="GO" id="GO:1901264">
    <property type="term" value="P:carbohydrate derivative transport"/>
    <property type="evidence" value="ECO:0007669"/>
    <property type="project" value="TreeGrafter"/>
</dbReference>
<feature type="transmembrane region" description="Helical" evidence="9">
    <location>
        <begin position="103"/>
        <end position="121"/>
    </location>
</feature>
<dbReference type="InterPro" id="IPR004501">
    <property type="entry name" value="PTS_EIIC_3"/>
</dbReference>
<dbReference type="PANTHER" id="PTHR33989">
    <property type="match status" value="1"/>
</dbReference>
<keyword evidence="3 8" id="KW-1003">Cell membrane</keyword>
<feature type="transmembrane region" description="Helical" evidence="9">
    <location>
        <begin position="184"/>
        <end position="203"/>
    </location>
</feature>
<feature type="transmembrane region" description="Helical" evidence="9">
    <location>
        <begin position="141"/>
        <end position="164"/>
    </location>
</feature>
<keyword evidence="7 8" id="KW-0472">Membrane</keyword>
<dbReference type="Proteomes" id="UP000287605">
    <property type="component" value="Unassembled WGS sequence"/>
</dbReference>
<keyword evidence="4 8" id="KW-0762">Sugar transport</keyword>
<feature type="transmembrane region" description="Helical" evidence="9">
    <location>
        <begin position="390"/>
        <end position="408"/>
    </location>
</feature>
<dbReference type="PIRSF" id="PIRSF006351">
    <property type="entry name" value="PTS_EIIC-Cellobiose"/>
    <property type="match status" value="1"/>
</dbReference>
<evidence type="ECO:0000256" key="4">
    <source>
        <dbReference type="ARBA" id="ARBA00022597"/>
    </source>
</evidence>
<keyword evidence="5 9" id="KW-0812">Transmembrane</keyword>
<feature type="transmembrane region" description="Helical" evidence="9">
    <location>
        <begin position="282"/>
        <end position="303"/>
    </location>
</feature>
<dbReference type="NCBIfam" id="TIGR00410">
    <property type="entry name" value="lacE"/>
    <property type="match status" value="1"/>
</dbReference>
<accession>A0A430AZL6</accession>
<feature type="transmembrane region" description="Helical" evidence="9">
    <location>
        <begin position="242"/>
        <end position="262"/>
    </location>
</feature>
<dbReference type="AlphaFoldDB" id="A0A430AZL6"/>
<evidence type="ECO:0000256" key="9">
    <source>
        <dbReference type="SAM" id="Phobius"/>
    </source>
</evidence>
<dbReference type="PROSITE" id="PS51105">
    <property type="entry name" value="PTS_EIIC_TYPE_3"/>
    <property type="match status" value="1"/>
</dbReference>
<evidence type="ECO:0000256" key="5">
    <source>
        <dbReference type="ARBA" id="ARBA00022692"/>
    </source>
</evidence>
<dbReference type="InterPro" id="IPR004796">
    <property type="entry name" value="PTS_IIC_cello"/>
</dbReference>
<dbReference type="EMBL" id="NGKA01000005">
    <property type="protein sequence ID" value="RSU13505.1"/>
    <property type="molecule type" value="Genomic_DNA"/>
</dbReference>
<comment type="caution">
    <text evidence="11">The sequence shown here is derived from an EMBL/GenBank/DDBJ whole genome shotgun (WGS) entry which is preliminary data.</text>
</comment>
<dbReference type="Pfam" id="PF02378">
    <property type="entry name" value="PTS_EIIC"/>
    <property type="match status" value="1"/>
</dbReference>
<keyword evidence="12" id="KW-1185">Reference proteome</keyword>
<comment type="function">
    <text evidence="8">The phosphoenolpyruvate-dependent sugar phosphotransferase system (PTS), a major carbohydrate active -transport system, catalyzes the phosphorylation of incoming sugar substrates concomitant with their translocation across the cell membrane.</text>
</comment>
<dbReference type="OrthoDB" id="1550290at2"/>
<feature type="domain" description="PTS EIIC type-3" evidence="10">
    <location>
        <begin position="8"/>
        <end position="411"/>
    </location>
</feature>
<dbReference type="InterPro" id="IPR051088">
    <property type="entry name" value="PTS_Sugar-EIIC/EIIB"/>
</dbReference>
<dbReference type="RefSeq" id="WP_126807781.1">
    <property type="nucleotide sequence ID" value="NZ_NGKA01000005.1"/>
</dbReference>
<comment type="subcellular location">
    <subcellularLocation>
        <location evidence="1">Cell membrane</location>
        <topology evidence="1">Multi-pass membrane protein</topology>
    </subcellularLocation>
</comment>
<keyword evidence="2 8" id="KW-0813">Transport</keyword>
<evidence type="ECO:0000256" key="3">
    <source>
        <dbReference type="ARBA" id="ARBA00022475"/>
    </source>
</evidence>
<dbReference type="GO" id="GO:0005886">
    <property type="term" value="C:plasma membrane"/>
    <property type="evidence" value="ECO:0007669"/>
    <property type="project" value="UniProtKB-SubCell"/>
</dbReference>
<proteinExistence type="predicted"/>
<evidence type="ECO:0000256" key="2">
    <source>
        <dbReference type="ARBA" id="ARBA00022448"/>
    </source>
</evidence>
<keyword evidence="6 9" id="KW-1133">Transmembrane helix</keyword>
<evidence type="ECO:0000256" key="8">
    <source>
        <dbReference type="PIRNR" id="PIRNR006351"/>
    </source>
</evidence>
<gene>
    <name evidence="11" type="ORF">CBF29_04430</name>
</gene>
<feature type="transmembrane region" description="Helical" evidence="9">
    <location>
        <begin position="71"/>
        <end position="91"/>
    </location>
</feature>
<name>A0A430AZL6_9ENTE</name>
<evidence type="ECO:0000259" key="10">
    <source>
        <dbReference type="PROSITE" id="PS51105"/>
    </source>
</evidence>
<dbReference type="InterPro" id="IPR003352">
    <property type="entry name" value="PTS_EIIC"/>
</dbReference>
<evidence type="ECO:0000256" key="1">
    <source>
        <dbReference type="ARBA" id="ARBA00004651"/>
    </source>
</evidence>
<organism evidence="11 12">
    <name type="scientific">Vagococcus elongatus</name>
    <dbReference type="NCBI Taxonomy" id="180344"/>
    <lineage>
        <taxon>Bacteria</taxon>
        <taxon>Bacillati</taxon>
        <taxon>Bacillota</taxon>
        <taxon>Bacilli</taxon>
        <taxon>Lactobacillales</taxon>
        <taxon>Enterococcaceae</taxon>
        <taxon>Vagococcus</taxon>
    </lineage>
</organism>
<evidence type="ECO:0000313" key="11">
    <source>
        <dbReference type="EMBL" id="RSU13505.1"/>
    </source>
</evidence>